<dbReference type="Pfam" id="PF20329">
    <property type="entry name" value="DUF6624"/>
    <property type="match status" value="1"/>
</dbReference>
<reference evidence="2 5" key="2">
    <citation type="submission" date="2019-10" db="EMBL/GenBank/DDBJ databases">
        <title>Halotolerant bacteria associated to Saharan-endemic halophytes Stipa tenacissima L. and Atriplex halimus L mitigate salt stress and promote growth of tomato plants.</title>
        <authorList>
            <person name="Dif G."/>
        </authorList>
    </citation>
    <scope>NUCLEOTIDE SEQUENCE [LARGE SCALE GENOMIC DNA]</scope>
    <source>
        <strain evidence="2 5">IS26</strain>
    </source>
</reference>
<accession>A0A498CFC2</accession>
<keyword evidence="1" id="KW-0732">Signal</keyword>
<feature type="chain" id="PRO_5044088930" evidence="1">
    <location>
        <begin position="30"/>
        <end position="309"/>
    </location>
</feature>
<evidence type="ECO:0000313" key="3">
    <source>
        <dbReference type="EMBL" id="RLK56347.1"/>
    </source>
</evidence>
<sequence length="309" mass="32940">MRSRLIRSYPATRAATLTVALFAAAAATAAEPPSFFSALDHYGNEDYAACSTTLGELYRQDLPFPDGGELLLIECTAAAGDHAAAFAYVDALLASGRLPLGDLRTKQRPGLDALRADPAWPAVLQRVVAEEKKRETLRDAPLRLELLAREAKDQAAQHAAIAAGGGDAWGQTAPVKEANATWLKGIIAEKGWPGIARVDRDGAKAAWVIVQHADHDPAFQAQALALMQKAAEAGDADAADVALLTDRVLLAQGKPQRYGTQFGDAADGAMELRPTEDMETLDARRRAVGLQPLAAYKAMLSEMYGKAVR</sequence>
<gene>
    <name evidence="3" type="ORF">BCL79_0731</name>
    <name evidence="2" type="ORF">F9K92_03015</name>
</gene>
<name>A0A498CFC2_9GAMM</name>
<dbReference type="Proteomes" id="UP000449004">
    <property type="component" value="Unassembled WGS sequence"/>
</dbReference>
<evidence type="ECO:0000256" key="1">
    <source>
        <dbReference type="SAM" id="SignalP"/>
    </source>
</evidence>
<evidence type="ECO:0000313" key="4">
    <source>
        <dbReference type="Proteomes" id="UP000274786"/>
    </source>
</evidence>
<dbReference type="AlphaFoldDB" id="A0A498CFC2"/>
<proteinExistence type="predicted"/>
<reference evidence="3 4" key="1">
    <citation type="submission" date="2018-10" db="EMBL/GenBank/DDBJ databases">
        <title>Comparative analysis of microorganisms from saline springs in Andes Mountain Range, Colombia.</title>
        <authorList>
            <person name="Rubin E."/>
        </authorList>
    </citation>
    <scope>NUCLEOTIDE SEQUENCE [LARGE SCALE GENOMIC DNA]</scope>
    <source>
        <strain evidence="3 4">USBA GBX 843</strain>
    </source>
</reference>
<evidence type="ECO:0000313" key="2">
    <source>
        <dbReference type="EMBL" id="KAB7632211.1"/>
    </source>
</evidence>
<comment type="caution">
    <text evidence="3">The sequence shown here is derived from an EMBL/GenBank/DDBJ whole genome shotgun (WGS) entry which is preliminary data.</text>
</comment>
<dbReference type="RefSeq" id="WP_121037470.1">
    <property type="nucleotide sequence ID" value="NZ_RCDC01000004.1"/>
</dbReference>
<evidence type="ECO:0000313" key="5">
    <source>
        <dbReference type="Proteomes" id="UP000449004"/>
    </source>
</evidence>
<feature type="signal peptide" evidence="1">
    <location>
        <begin position="1"/>
        <end position="29"/>
    </location>
</feature>
<dbReference type="EMBL" id="WELC01000003">
    <property type="protein sequence ID" value="KAB7632211.1"/>
    <property type="molecule type" value="Genomic_DNA"/>
</dbReference>
<dbReference type="EMBL" id="RCDC01000004">
    <property type="protein sequence ID" value="RLK56347.1"/>
    <property type="molecule type" value="Genomic_DNA"/>
</dbReference>
<dbReference type="OrthoDB" id="2989458at2"/>
<protein>
    <submittedName>
        <fullName evidence="3">Uncharacterized protein</fullName>
    </submittedName>
</protein>
<dbReference type="InterPro" id="IPR046732">
    <property type="entry name" value="DUF6624"/>
</dbReference>
<organism evidence="3 4">
    <name type="scientific">Stenotrophomonas rhizophila</name>
    <dbReference type="NCBI Taxonomy" id="216778"/>
    <lineage>
        <taxon>Bacteria</taxon>
        <taxon>Pseudomonadati</taxon>
        <taxon>Pseudomonadota</taxon>
        <taxon>Gammaproteobacteria</taxon>
        <taxon>Lysobacterales</taxon>
        <taxon>Lysobacteraceae</taxon>
        <taxon>Stenotrophomonas</taxon>
    </lineage>
</organism>
<dbReference type="Proteomes" id="UP000274786">
    <property type="component" value="Unassembled WGS sequence"/>
</dbReference>